<feature type="compositionally biased region" description="Low complexity" evidence="2">
    <location>
        <begin position="37"/>
        <end position="49"/>
    </location>
</feature>
<dbReference type="PANTHER" id="PTHR30486">
    <property type="entry name" value="TWITCHING MOTILITY PROTEIN PILT"/>
    <property type="match status" value="1"/>
</dbReference>
<protein>
    <submittedName>
        <fullName evidence="4">CpaF family protein</fullName>
    </submittedName>
</protein>
<reference evidence="4" key="1">
    <citation type="submission" date="2022-07" db="EMBL/GenBank/DDBJ databases">
        <authorList>
            <person name="Otstavnykh N."/>
            <person name="Isaeva M."/>
            <person name="Bystritskaya E."/>
        </authorList>
    </citation>
    <scope>NUCLEOTIDE SEQUENCE</scope>
    <source>
        <strain evidence="4">10Alg 79</strain>
    </source>
</reference>
<dbReference type="CDD" id="cd01130">
    <property type="entry name" value="VirB11-like_ATPase"/>
    <property type="match status" value="1"/>
</dbReference>
<evidence type="ECO:0000256" key="2">
    <source>
        <dbReference type="SAM" id="MobiDB-lite"/>
    </source>
</evidence>
<evidence type="ECO:0000259" key="3">
    <source>
        <dbReference type="Pfam" id="PF00437"/>
    </source>
</evidence>
<dbReference type="RefSeq" id="WP_317625357.1">
    <property type="nucleotide sequence ID" value="NZ_JANFFA010000001.1"/>
</dbReference>
<comment type="similarity">
    <text evidence="1">Belongs to the GSP E family.</text>
</comment>
<proteinExistence type="inferred from homology"/>
<comment type="caution">
    <text evidence="4">The sequence shown here is derived from an EMBL/GenBank/DDBJ whole genome shotgun (WGS) entry which is preliminary data.</text>
</comment>
<keyword evidence="5" id="KW-1185">Reference proteome</keyword>
<organism evidence="4 5">
    <name type="scientific">Rhodalgimonas zhirmunskyi</name>
    <dbReference type="NCBI Taxonomy" id="2964767"/>
    <lineage>
        <taxon>Bacteria</taxon>
        <taxon>Pseudomonadati</taxon>
        <taxon>Pseudomonadota</taxon>
        <taxon>Alphaproteobacteria</taxon>
        <taxon>Rhodobacterales</taxon>
        <taxon>Roseobacteraceae</taxon>
        <taxon>Rhodalgimonas</taxon>
    </lineage>
</organism>
<feature type="compositionally biased region" description="Low complexity" evidence="2">
    <location>
        <begin position="21"/>
        <end position="30"/>
    </location>
</feature>
<sequence length="496" mass="54562">MFSRYKKEGAAPKSAGEGKAKAPAPAAAGKVTKLPKKAAPQAAPVEPEASTSLRRAAQATPARSATFDKDQKRKERMGELKLELHRELLENLNLAALDTASEQDLRAEINEITTEVLNQKAMVLNREDRAQLNKELYFEVKGLGPLETLLQDDTVNDILVNGPQQIFVERSGKLELTDVTFKDEKHLMRIIDKIVSAVGRRVDESNPYVDARLADGSRFNAMVPPIAVDGSLVSIRKFKKDKLGIDDLVRFGAFSEEMAAYLQAAVACRLNIIVSGGTGSGKTTTLNALSSFIDNAERILTIEDTAELQLQQTHVGRMESRPPNVEGKGEVSPRDCLKNALRMRPDRIIVGETRGEEVIDMLQAMNTGHDGSMTTIHANNARDGISRLENMIAMAGIEMPLKAVRSQISSAVNLIVQASRLQDGSRRMTSITEITGMEGDVISMQEIFRFQRVGLTPENKIIGHFTATGVRSHFSERFRLWGYDLPPSIFDPIAAE</sequence>
<reference evidence="4" key="2">
    <citation type="submission" date="2023-04" db="EMBL/GenBank/DDBJ databases">
        <title>'Rhodoalgimonas zhirmunskyi' gen. nov., isolated from a red alga.</title>
        <authorList>
            <person name="Nedashkovskaya O.I."/>
            <person name="Otstavnykh N.Y."/>
            <person name="Bystritskaya E.P."/>
            <person name="Balabanova L.A."/>
            <person name="Isaeva M.P."/>
        </authorList>
    </citation>
    <scope>NUCLEOTIDE SEQUENCE</scope>
    <source>
        <strain evidence="4">10Alg 79</strain>
    </source>
</reference>
<dbReference type="AlphaFoldDB" id="A0AAJ1UD84"/>
<feature type="domain" description="Bacterial type II secretion system protein E" evidence="3">
    <location>
        <begin position="141"/>
        <end position="417"/>
    </location>
</feature>
<dbReference type="InterPro" id="IPR001482">
    <property type="entry name" value="T2SS/T4SS_dom"/>
</dbReference>
<evidence type="ECO:0000256" key="1">
    <source>
        <dbReference type="ARBA" id="ARBA00006611"/>
    </source>
</evidence>
<dbReference type="Gene3D" id="3.30.450.380">
    <property type="match status" value="1"/>
</dbReference>
<dbReference type="Proteomes" id="UP001227162">
    <property type="component" value="Unassembled WGS sequence"/>
</dbReference>
<dbReference type="Gene3D" id="3.40.50.300">
    <property type="entry name" value="P-loop containing nucleotide triphosphate hydrolases"/>
    <property type="match status" value="1"/>
</dbReference>
<dbReference type="EMBL" id="JANFFA010000001">
    <property type="protein sequence ID" value="MDQ2093777.1"/>
    <property type="molecule type" value="Genomic_DNA"/>
</dbReference>
<dbReference type="SUPFAM" id="SSF52540">
    <property type="entry name" value="P-loop containing nucleoside triphosphate hydrolases"/>
    <property type="match status" value="1"/>
</dbReference>
<gene>
    <name evidence="4" type="ORF">NOI20_06615</name>
</gene>
<evidence type="ECO:0000313" key="4">
    <source>
        <dbReference type="EMBL" id="MDQ2093777.1"/>
    </source>
</evidence>
<dbReference type="Pfam" id="PF00437">
    <property type="entry name" value="T2SSE"/>
    <property type="match status" value="1"/>
</dbReference>
<accession>A0AAJ1UD84</accession>
<dbReference type="PANTHER" id="PTHR30486:SF15">
    <property type="entry name" value="TYPE II_IV SECRETION SYSTEM ATPASE"/>
    <property type="match status" value="1"/>
</dbReference>
<dbReference type="FunFam" id="3.40.50.300:FF:000521">
    <property type="entry name" value="Type II secretion system protein E"/>
    <property type="match status" value="1"/>
</dbReference>
<feature type="compositionally biased region" description="Basic and acidic residues" evidence="2">
    <location>
        <begin position="1"/>
        <end position="20"/>
    </location>
</feature>
<dbReference type="GO" id="GO:0016887">
    <property type="term" value="F:ATP hydrolysis activity"/>
    <property type="evidence" value="ECO:0007669"/>
    <property type="project" value="InterPro"/>
</dbReference>
<dbReference type="InterPro" id="IPR050921">
    <property type="entry name" value="T4SS_GSP_E_ATPase"/>
</dbReference>
<feature type="region of interest" description="Disordered" evidence="2">
    <location>
        <begin position="1"/>
        <end position="73"/>
    </location>
</feature>
<evidence type="ECO:0000313" key="5">
    <source>
        <dbReference type="Proteomes" id="UP001227162"/>
    </source>
</evidence>
<name>A0AAJ1UD84_9RHOB</name>
<dbReference type="InterPro" id="IPR027417">
    <property type="entry name" value="P-loop_NTPase"/>
</dbReference>